<dbReference type="InterPro" id="IPR025640">
    <property type="entry name" value="GYF_2"/>
</dbReference>
<evidence type="ECO:0000259" key="1">
    <source>
        <dbReference type="Pfam" id="PF14237"/>
    </source>
</evidence>
<reference evidence="2" key="1">
    <citation type="submission" date="2018-05" db="EMBL/GenBank/DDBJ databases">
        <authorList>
            <person name="Lanie J.A."/>
            <person name="Ng W.-L."/>
            <person name="Kazmierczak K.M."/>
            <person name="Andrzejewski T.M."/>
            <person name="Davidsen T.M."/>
            <person name="Wayne K.J."/>
            <person name="Tettelin H."/>
            <person name="Glass J.I."/>
            <person name="Rusch D."/>
            <person name="Podicherti R."/>
            <person name="Tsui H.-C.T."/>
            <person name="Winkler M.E."/>
        </authorList>
    </citation>
    <scope>NUCLEOTIDE SEQUENCE</scope>
</reference>
<accession>A0A382RS24</accession>
<gene>
    <name evidence="2" type="ORF">METZ01_LOCUS352809</name>
</gene>
<feature type="non-terminal residue" evidence="2">
    <location>
        <position position="76"/>
    </location>
</feature>
<dbReference type="EMBL" id="UINC01123464">
    <property type="protein sequence ID" value="SVC99955.1"/>
    <property type="molecule type" value="Genomic_DNA"/>
</dbReference>
<sequence length="76" mass="8367">MVEWTLPAMQIHVNKDGQQIGPYDLEQVNQYLEQGSLLPTDPAWHEGLDGWVPLNQVEGVVVPGASAPPPFDPDSF</sequence>
<protein>
    <recommendedName>
        <fullName evidence="1">GYF domain-containing protein</fullName>
    </recommendedName>
</protein>
<organism evidence="2">
    <name type="scientific">marine metagenome</name>
    <dbReference type="NCBI Taxonomy" id="408172"/>
    <lineage>
        <taxon>unclassified sequences</taxon>
        <taxon>metagenomes</taxon>
        <taxon>ecological metagenomes</taxon>
    </lineage>
</organism>
<name>A0A382RS24_9ZZZZ</name>
<dbReference type="Pfam" id="PF14237">
    <property type="entry name" value="GYF_2"/>
    <property type="match status" value="1"/>
</dbReference>
<dbReference type="AlphaFoldDB" id="A0A382RS24"/>
<feature type="domain" description="GYF" evidence="1">
    <location>
        <begin position="12"/>
        <end position="58"/>
    </location>
</feature>
<evidence type="ECO:0000313" key="2">
    <source>
        <dbReference type="EMBL" id="SVC99955.1"/>
    </source>
</evidence>
<proteinExistence type="predicted"/>